<protein>
    <submittedName>
        <fullName evidence="1">Uncharacterized protein</fullName>
    </submittedName>
</protein>
<accession>A0A6M7WI83</accession>
<reference evidence="1 2" key="1">
    <citation type="submission" date="2018-10" db="EMBL/GenBank/DDBJ databases">
        <authorList>
            <person name="Perry B.J."/>
            <person name="Sullivan J.T."/>
            <person name="Murphy R.J.T."/>
            <person name="Ramsay J.P."/>
            <person name="Ronson C.W."/>
        </authorList>
    </citation>
    <scope>NUCLEOTIDE SEQUENCE [LARGE SCALE GENOMIC DNA]</scope>
    <source>
        <strain evidence="1 2">R88b</strain>
    </source>
</reference>
<sequence length="95" mass="10199">MGDIRNLTALLSYKVYASRKGTPKARSKAALRLRQARQDLRTGNAYYAEIARLREVSGADAATKATAAALALITSTIAAIMDHEPRHGGAICISR</sequence>
<dbReference type="EMBL" id="CP033367">
    <property type="protein sequence ID" value="QKD01476.1"/>
    <property type="molecule type" value="Genomic_DNA"/>
</dbReference>
<organism evidence="1 2">
    <name type="scientific">Mesorhizobium loti R88b</name>
    <dbReference type="NCBI Taxonomy" id="935548"/>
    <lineage>
        <taxon>Bacteria</taxon>
        <taxon>Pseudomonadati</taxon>
        <taxon>Pseudomonadota</taxon>
        <taxon>Alphaproteobacteria</taxon>
        <taxon>Hyphomicrobiales</taxon>
        <taxon>Phyllobacteriaceae</taxon>
        <taxon>Mesorhizobium</taxon>
    </lineage>
</organism>
<proteinExistence type="predicted"/>
<dbReference type="AlphaFoldDB" id="A0A6M7WI83"/>
<dbReference type="Proteomes" id="UP000503017">
    <property type="component" value="Chromosome"/>
</dbReference>
<evidence type="ECO:0000313" key="2">
    <source>
        <dbReference type="Proteomes" id="UP000503017"/>
    </source>
</evidence>
<evidence type="ECO:0000313" key="1">
    <source>
        <dbReference type="EMBL" id="QKD01476.1"/>
    </source>
</evidence>
<gene>
    <name evidence="1" type="ORF">EB235_08100</name>
</gene>
<name>A0A6M7WI83_RHILI</name>